<sequence>MERKSLELHGKKKLKWTKKSLQHLKNDEVLIKTIAGAVSVGAELPQYMESDITDMSPQYPKETGYESLGLFLLYPESIDVQNGLQQSVAFIE</sequence>
<dbReference type="InterPro" id="IPR011032">
    <property type="entry name" value="GroES-like_sf"/>
</dbReference>
<gene>
    <name evidence="1" type="ORF">SAMN05216231_1962</name>
</gene>
<dbReference type="Proteomes" id="UP000199444">
    <property type="component" value="Unassembled WGS sequence"/>
</dbReference>
<dbReference type="RefSeq" id="WP_092492791.1">
    <property type="nucleotide sequence ID" value="NZ_FNKD01000002.1"/>
</dbReference>
<dbReference type="STRING" id="553311.SAMN05216231_1962"/>
<dbReference type="EMBL" id="FNKD01000002">
    <property type="protein sequence ID" value="SDQ56563.1"/>
    <property type="molecule type" value="Genomic_DNA"/>
</dbReference>
<dbReference type="AlphaFoldDB" id="A0A1H1BXB9"/>
<dbReference type="SUPFAM" id="SSF50129">
    <property type="entry name" value="GroES-like"/>
    <property type="match status" value="1"/>
</dbReference>
<name>A0A1H1BXB9_9BACI</name>
<evidence type="ECO:0000313" key="1">
    <source>
        <dbReference type="EMBL" id="SDQ56563.1"/>
    </source>
</evidence>
<reference evidence="1 2" key="1">
    <citation type="submission" date="2016-10" db="EMBL/GenBank/DDBJ databases">
        <authorList>
            <person name="de Groot N.N."/>
        </authorList>
    </citation>
    <scope>NUCLEOTIDE SEQUENCE [LARGE SCALE GENOMIC DNA]</scope>
    <source>
        <strain evidence="1 2">CGMCC 1.10449</strain>
    </source>
</reference>
<organism evidence="1 2">
    <name type="scientific">Virgibacillus salinus</name>
    <dbReference type="NCBI Taxonomy" id="553311"/>
    <lineage>
        <taxon>Bacteria</taxon>
        <taxon>Bacillati</taxon>
        <taxon>Bacillota</taxon>
        <taxon>Bacilli</taxon>
        <taxon>Bacillales</taxon>
        <taxon>Bacillaceae</taxon>
        <taxon>Virgibacillus</taxon>
    </lineage>
</organism>
<proteinExistence type="predicted"/>
<protein>
    <submittedName>
        <fullName evidence="1">Alcohol dehydrogenase</fullName>
    </submittedName>
</protein>
<accession>A0A1H1BXB9</accession>
<keyword evidence="2" id="KW-1185">Reference proteome</keyword>
<evidence type="ECO:0000313" key="2">
    <source>
        <dbReference type="Proteomes" id="UP000199444"/>
    </source>
</evidence>